<name>A0A367ESQ6_9ACTN</name>
<accession>A0A367ESQ6</accession>
<dbReference type="RefSeq" id="WP_114033461.1">
    <property type="nucleotide sequence ID" value="NZ_QOIL01000030.1"/>
</dbReference>
<gene>
    <name evidence="1" type="ORF">DQ384_36525</name>
</gene>
<evidence type="ECO:0000313" key="2">
    <source>
        <dbReference type="Proteomes" id="UP000253094"/>
    </source>
</evidence>
<keyword evidence="2" id="KW-1185">Reference proteome</keyword>
<reference evidence="1 2" key="1">
    <citation type="submission" date="2018-06" db="EMBL/GenBank/DDBJ databases">
        <title>Sphaerisporangium craniellae sp. nov., isolated from a marine sponge in the South China Sea.</title>
        <authorList>
            <person name="Li L."/>
        </authorList>
    </citation>
    <scope>NUCLEOTIDE SEQUENCE [LARGE SCALE GENOMIC DNA]</scope>
    <source>
        <strain evidence="1 2">CCTCC AA 208026</strain>
    </source>
</reference>
<proteinExistence type="predicted"/>
<sequence length="139" mass="14778">MLTSDSFAEPPHLERLGHRDPHIRFQAISATVASLGAAVCALRHHAPEEEFAAYAYAVDAATHAATILELPAAPPLVFPSLSAAQTNALAETVTVASIRLSRALLALAAEEHDAEQQLKMSQAAASLAEVHYWLASDDE</sequence>
<dbReference type="EMBL" id="QOIL01000030">
    <property type="protein sequence ID" value="RCG21124.1"/>
    <property type="molecule type" value="Genomic_DNA"/>
</dbReference>
<comment type="caution">
    <text evidence="1">The sequence shown here is derived from an EMBL/GenBank/DDBJ whole genome shotgun (WGS) entry which is preliminary data.</text>
</comment>
<evidence type="ECO:0008006" key="3">
    <source>
        <dbReference type="Google" id="ProtNLM"/>
    </source>
</evidence>
<protein>
    <recommendedName>
        <fullName evidence="3">DUF4439 domain-containing protein</fullName>
    </recommendedName>
</protein>
<evidence type="ECO:0000313" key="1">
    <source>
        <dbReference type="EMBL" id="RCG21124.1"/>
    </source>
</evidence>
<dbReference type="Proteomes" id="UP000253094">
    <property type="component" value="Unassembled WGS sequence"/>
</dbReference>
<dbReference type="AlphaFoldDB" id="A0A367ESQ6"/>
<organism evidence="1 2">
    <name type="scientific">Sphaerisporangium album</name>
    <dbReference type="NCBI Taxonomy" id="509200"/>
    <lineage>
        <taxon>Bacteria</taxon>
        <taxon>Bacillati</taxon>
        <taxon>Actinomycetota</taxon>
        <taxon>Actinomycetes</taxon>
        <taxon>Streptosporangiales</taxon>
        <taxon>Streptosporangiaceae</taxon>
        <taxon>Sphaerisporangium</taxon>
    </lineage>
</organism>